<dbReference type="InterPro" id="IPR052184">
    <property type="entry name" value="SDR_enzymes"/>
</dbReference>
<dbReference type="InterPro" id="IPR036291">
    <property type="entry name" value="NAD(P)-bd_dom_sf"/>
</dbReference>
<dbReference type="InterPro" id="IPR002347">
    <property type="entry name" value="SDR_fam"/>
</dbReference>
<dbReference type="CDD" id="cd05325">
    <property type="entry name" value="carb_red_sniffer_like_SDR_c"/>
    <property type="match status" value="1"/>
</dbReference>
<dbReference type="GO" id="GO:0016616">
    <property type="term" value="F:oxidoreductase activity, acting on the CH-OH group of donors, NAD or NADP as acceptor"/>
    <property type="evidence" value="ECO:0007669"/>
    <property type="project" value="TreeGrafter"/>
</dbReference>
<protein>
    <submittedName>
        <fullName evidence="2">C-factor</fullName>
    </submittedName>
</protein>
<proteinExistence type="inferred from homology"/>
<dbReference type="Proteomes" id="UP000196573">
    <property type="component" value="Unassembled WGS sequence"/>
</dbReference>
<dbReference type="PRINTS" id="PR00080">
    <property type="entry name" value="SDRFAMILY"/>
</dbReference>
<evidence type="ECO:0000256" key="1">
    <source>
        <dbReference type="RuleBase" id="RU000363"/>
    </source>
</evidence>
<evidence type="ECO:0000313" key="2">
    <source>
        <dbReference type="EMBL" id="SMA50044.1"/>
    </source>
</evidence>
<dbReference type="EMBL" id="FWPT01000010">
    <property type="protein sequence ID" value="SMA50044.1"/>
    <property type="molecule type" value="Genomic_DNA"/>
</dbReference>
<dbReference type="RefSeq" id="WP_165767340.1">
    <property type="nucleotide sequence ID" value="NZ_CBCSCN010000005.1"/>
</dbReference>
<dbReference type="AlphaFoldDB" id="A0A1X7AP13"/>
<dbReference type="PANTHER" id="PTHR45458:SF1">
    <property type="entry name" value="SHORT CHAIN DEHYDROGENASE"/>
    <property type="match status" value="1"/>
</dbReference>
<name>A0A1X7AP13_9GAMM</name>
<reference evidence="2 3" key="1">
    <citation type="submission" date="2017-03" db="EMBL/GenBank/DDBJ databases">
        <authorList>
            <person name="Afonso C.L."/>
            <person name="Miller P.J."/>
            <person name="Scott M.A."/>
            <person name="Spackman E."/>
            <person name="Goraichik I."/>
            <person name="Dimitrov K.M."/>
            <person name="Suarez D.L."/>
            <person name="Swayne D.E."/>
        </authorList>
    </citation>
    <scope>NUCLEOTIDE SEQUENCE [LARGE SCALE GENOMIC DNA]</scope>
    <source>
        <strain evidence="2">SB41UT1</strain>
    </source>
</reference>
<dbReference type="Pfam" id="PF00106">
    <property type="entry name" value="adh_short"/>
    <property type="match status" value="1"/>
</dbReference>
<comment type="similarity">
    <text evidence="1">Belongs to the short-chain dehydrogenases/reductases (SDR) family.</text>
</comment>
<organism evidence="2 3">
    <name type="scientific">Parendozoicomonas haliclonae</name>
    <dbReference type="NCBI Taxonomy" id="1960125"/>
    <lineage>
        <taxon>Bacteria</taxon>
        <taxon>Pseudomonadati</taxon>
        <taxon>Pseudomonadota</taxon>
        <taxon>Gammaproteobacteria</taxon>
        <taxon>Oceanospirillales</taxon>
        <taxon>Endozoicomonadaceae</taxon>
        <taxon>Parendozoicomonas</taxon>
    </lineage>
</organism>
<dbReference type="SUPFAM" id="SSF51735">
    <property type="entry name" value="NAD(P)-binding Rossmann-fold domains"/>
    <property type="match status" value="1"/>
</dbReference>
<keyword evidence="3" id="KW-1185">Reference proteome</keyword>
<dbReference type="PANTHER" id="PTHR45458">
    <property type="entry name" value="SHORT-CHAIN DEHYDROGENASE/REDUCTASE SDR"/>
    <property type="match status" value="1"/>
</dbReference>
<dbReference type="PRINTS" id="PR00081">
    <property type="entry name" value="GDHRDH"/>
</dbReference>
<sequence length="239" mass="25792">MPKTVPKTILITGANRGLGLELTRQYLNDQNRVIATARTPANAENLQQLQQSFPDQLTVYPLDVTKQESIHSLSASLQGQPLDMLINNAGIYGPREMTVSPDNLDMATWQEVLTTNTISPLLISAALLPSLKAGQGKTIIFISSFYGSIASNTATTGSYYYASSKAAMNMTVKKLSDELASEGFICTSISPGWVQTDMGGPEADLTVEESITRVRSVIEKLKSADNGGFLNSLGETLPW</sequence>
<dbReference type="Gene3D" id="3.40.50.720">
    <property type="entry name" value="NAD(P)-binding Rossmann-like Domain"/>
    <property type="match status" value="1"/>
</dbReference>
<accession>A0A1X7AP13</accession>
<gene>
    <name evidence="2" type="primary">csgA_2</name>
    <name evidence="2" type="ORF">EHSB41UT_03835</name>
</gene>
<evidence type="ECO:0000313" key="3">
    <source>
        <dbReference type="Proteomes" id="UP000196573"/>
    </source>
</evidence>